<evidence type="ECO:0000313" key="8">
    <source>
        <dbReference type="EMBL" id="AWV88470.1"/>
    </source>
</evidence>
<comment type="subcellular location">
    <subcellularLocation>
        <location evidence="1">Cell membrane</location>
        <topology evidence="1">Multi-pass membrane protein</topology>
    </subcellularLocation>
</comment>
<dbReference type="InterPro" id="IPR050448">
    <property type="entry name" value="OpgB/LTA_synthase_biosynth"/>
</dbReference>
<dbReference type="InterPro" id="IPR000917">
    <property type="entry name" value="Sulfatase_N"/>
</dbReference>
<feature type="transmembrane region" description="Helical" evidence="6">
    <location>
        <begin position="56"/>
        <end position="74"/>
    </location>
</feature>
<dbReference type="Pfam" id="PF00884">
    <property type="entry name" value="Sulfatase"/>
    <property type="match status" value="1"/>
</dbReference>
<dbReference type="RefSeq" id="WP_111332248.1">
    <property type="nucleotide sequence ID" value="NZ_CP030032.1"/>
</dbReference>
<gene>
    <name evidence="8" type="ORF">DN745_03545</name>
</gene>
<dbReference type="OrthoDB" id="9760224at2"/>
<feature type="domain" description="Sulfatase N-terminal" evidence="7">
    <location>
        <begin position="257"/>
        <end position="537"/>
    </location>
</feature>
<name>A0A2Z4FHV5_9DELT</name>
<dbReference type="EMBL" id="CP030032">
    <property type="protein sequence ID" value="AWV88470.1"/>
    <property type="molecule type" value="Genomic_DNA"/>
</dbReference>
<evidence type="ECO:0000256" key="1">
    <source>
        <dbReference type="ARBA" id="ARBA00004651"/>
    </source>
</evidence>
<dbReference type="Proteomes" id="UP000249799">
    <property type="component" value="Chromosome"/>
</dbReference>
<dbReference type="KEGG" id="bsed:DN745_03545"/>
<sequence length="638" mass="71593">MIFRRIFRKLGSMEWGYLLGLALPGGLLAVTFSLMRLLGEVVPRSLGGQLDMMKSVVFLSLGLAMGGVALLQLLRGSVGQKLALVGLQCVWIFLVTVELSSHQFYLSTGTTIDFYLMVFTLTHLADNARVIGNEVPADIYYFLVLYIAVLAVAPWYIYRRQSRLNGPAPGQEHGETRGSWVLAFASFTFLFAATLPGIIAVDDGSLVRAPTVNVALSAADSLQESLTVSSVEVLPTTLNARIQPAMGDEGGATTAPRNLVFLVLESVRASASTIHAPDLKTTPFMADLAARSTVAQNAYAVVPHSSKALVAILCGIEPNFHMPITEAFPGRIPGRCLPQLLREHGYQSAFFQSATQEFENRKQLVANFGFDDFRPGDDMDPTGMEMANYFGYEDNIMLAPSREWLLEHRDKPFFTTYFTLTAHHDYLAPTRYGRHDFSEDELFNRYLNAVHYVDRFVANIFAQYKELGIYEDTIFVIVGDHGEAFGEHGRYQHDNVPYQEGTHIPMLIFDPQNPTPRSVEYNVNHLDLLPSAVKSLGFEIVAGEFPGTPLAEVDRERRLFMNCWYERRCMAEIFGDEKYIYHFGAQPDEFFNLSEDPLETKNLAATRDDLGERRQRLLEWRSRAINLHEGYAKTLKSK</sequence>
<evidence type="ECO:0000256" key="4">
    <source>
        <dbReference type="ARBA" id="ARBA00022989"/>
    </source>
</evidence>
<dbReference type="PANTHER" id="PTHR47371">
    <property type="entry name" value="LIPOTEICHOIC ACID SYNTHASE"/>
    <property type="match status" value="1"/>
</dbReference>
<feature type="transmembrane region" description="Helical" evidence="6">
    <location>
        <begin position="139"/>
        <end position="158"/>
    </location>
</feature>
<keyword evidence="5 6" id="KW-0472">Membrane</keyword>
<dbReference type="SUPFAM" id="SSF53649">
    <property type="entry name" value="Alkaline phosphatase-like"/>
    <property type="match status" value="1"/>
</dbReference>
<dbReference type="CDD" id="cd16015">
    <property type="entry name" value="LTA_synthase"/>
    <property type="match status" value="1"/>
</dbReference>
<evidence type="ECO:0000256" key="5">
    <source>
        <dbReference type="ARBA" id="ARBA00023136"/>
    </source>
</evidence>
<feature type="transmembrane region" description="Helical" evidence="6">
    <location>
        <begin position="179"/>
        <end position="201"/>
    </location>
</feature>
<dbReference type="PANTHER" id="PTHR47371:SF3">
    <property type="entry name" value="PHOSPHOGLYCEROL TRANSFERASE I"/>
    <property type="match status" value="1"/>
</dbReference>
<dbReference type="AlphaFoldDB" id="A0A2Z4FHV5"/>
<feature type="transmembrane region" description="Helical" evidence="6">
    <location>
        <begin position="80"/>
        <end position="97"/>
    </location>
</feature>
<dbReference type="Gene3D" id="3.40.720.10">
    <property type="entry name" value="Alkaline Phosphatase, subunit A"/>
    <property type="match status" value="1"/>
</dbReference>
<organism evidence="8 9">
    <name type="scientific">Bradymonas sediminis</name>
    <dbReference type="NCBI Taxonomy" id="1548548"/>
    <lineage>
        <taxon>Bacteria</taxon>
        <taxon>Deltaproteobacteria</taxon>
        <taxon>Bradymonadales</taxon>
        <taxon>Bradymonadaceae</taxon>
        <taxon>Bradymonas</taxon>
    </lineage>
</organism>
<keyword evidence="9" id="KW-1185">Reference proteome</keyword>
<evidence type="ECO:0000313" key="9">
    <source>
        <dbReference type="Proteomes" id="UP000249799"/>
    </source>
</evidence>
<evidence type="ECO:0000256" key="6">
    <source>
        <dbReference type="SAM" id="Phobius"/>
    </source>
</evidence>
<evidence type="ECO:0000256" key="2">
    <source>
        <dbReference type="ARBA" id="ARBA00022475"/>
    </source>
</evidence>
<evidence type="ECO:0000259" key="7">
    <source>
        <dbReference type="Pfam" id="PF00884"/>
    </source>
</evidence>
<protein>
    <submittedName>
        <fullName evidence="8">Sulfatase</fullName>
    </submittedName>
</protein>
<feature type="transmembrane region" description="Helical" evidence="6">
    <location>
        <begin position="15"/>
        <end position="35"/>
    </location>
</feature>
<proteinExistence type="predicted"/>
<keyword evidence="3 6" id="KW-0812">Transmembrane</keyword>
<keyword evidence="2" id="KW-1003">Cell membrane</keyword>
<dbReference type="InterPro" id="IPR017850">
    <property type="entry name" value="Alkaline_phosphatase_core_sf"/>
</dbReference>
<evidence type="ECO:0000256" key="3">
    <source>
        <dbReference type="ARBA" id="ARBA00022692"/>
    </source>
</evidence>
<keyword evidence="4 6" id="KW-1133">Transmembrane helix</keyword>
<accession>A0A2Z4FHV5</accession>
<dbReference type="GO" id="GO:0005886">
    <property type="term" value="C:plasma membrane"/>
    <property type="evidence" value="ECO:0007669"/>
    <property type="project" value="UniProtKB-SubCell"/>
</dbReference>
<reference evidence="8 9" key="1">
    <citation type="submission" date="2018-06" db="EMBL/GenBank/DDBJ databases">
        <title>Lujinxingia sediminis gen. nov. sp. nov., a new facultative anaerobic member of the class Deltaproteobacteria, and proposal of Lujinxingaceae fam. nov.</title>
        <authorList>
            <person name="Guo L.-Y."/>
            <person name="Li C.-M."/>
            <person name="Wang S."/>
            <person name="Du Z.-J."/>
        </authorList>
    </citation>
    <scope>NUCLEOTIDE SEQUENCE [LARGE SCALE GENOMIC DNA]</scope>
    <source>
        <strain evidence="8 9">FA350</strain>
    </source>
</reference>